<reference evidence="1 2" key="1">
    <citation type="submission" date="2016-09" db="EMBL/GenBank/DDBJ databases">
        <title>Photobacterium proteolyticum sp. nov. a protease producing bacterium isolated from ocean sediments of Laizhou Bay.</title>
        <authorList>
            <person name="Li Y."/>
        </authorList>
    </citation>
    <scope>NUCLEOTIDE SEQUENCE [LARGE SCALE GENOMIC DNA]</scope>
    <source>
        <strain evidence="1 2">13-12</strain>
    </source>
</reference>
<gene>
    <name evidence="1" type="ORF">BIT28_12245</name>
</gene>
<accession>A0A1Q9GBF5</accession>
<proteinExistence type="predicted"/>
<name>A0A1Q9GBF5_9GAMM</name>
<dbReference type="AlphaFoldDB" id="A0A1Q9GBF5"/>
<evidence type="ECO:0000313" key="1">
    <source>
        <dbReference type="EMBL" id="OLQ71677.1"/>
    </source>
</evidence>
<comment type="caution">
    <text evidence="1">The sequence shown here is derived from an EMBL/GenBank/DDBJ whole genome shotgun (WGS) entry which is preliminary data.</text>
</comment>
<organism evidence="1 2">
    <name type="scientific">Photobacterium proteolyticum</name>
    <dbReference type="NCBI Taxonomy" id="1903952"/>
    <lineage>
        <taxon>Bacteria</taxon>
        <taxon>Pseudomonadati</taxon>
        <taxon>Pseudomonadota</taxon>
        <taxon>Gammaproteobacteria</taxon>
        <taxon>Vibrionales</taxon>
        <taxon>Vibrionaceae</taxon>
        <taxon>Photobacterium</taxon>
    </lineage>
</organism>
<dbReference type="Pfam" id="PF14281">
    <property type="entry name" value="PDDEXK_4"/>
    <property type="match status" value="1"/>
</dbReference>
<dbReference type="Proteomes" id="UP000186905">
    <property type="component" value="Unassembled WGS sequence"/>
</dbReference>
<dbReference type="STRING" id="1903952.BIT28_12245"/>
<evidence type="ECO:0000313" key="2">
    <source>
        <dbReference type="Proteomes" id="UP000186905"/>
    </source>
</evidence>
<keyword evidence="2" id="KW-1185">Reference proteome</keyword>
<protein>
    <recommendedName>
        <fullName evidence="3">PD-(D/E)XK nuclease superfamily protein</fullName>
    </recommendedName>
</protein>
<dbReference type="InterPro" id="IPR029470">
    <property type="entry name" value="PDDEXK_4"/>
</dbReference>
<sequence length="435" mass="49981">MAPACYVNKKELPNLQNNANSPINETNLLHRTHLLLEQHRAFSNQQGERFNIFSILKMERKEVETHSRFIYELLNPHGRHGMGTTFLELFIADVLSLDNQRGKYTVKREDGTDEGRRIDFTIESADSMIGIEMKIDAADQHNQLYDYFLELKKRATNKEVRLYYLTLFGAQPSTGSLNSLTDKQYELIAFSSHIVDWLTACIKEAAMKPVLREALVQYKLLIEKLTGQRQEFKMELAKQLASNPNDLQAALAIEHAIVKSKIMLQERFWTTLKQALESQEKIVAVYGGKSIKDISENYYQNSKGNKNIGLKYPVGQYADMSVYMYINLYSWVHYGLRVCDEHGNAVSRRDIKNDIAPLLPTGNAVNSKKDDWITCYYNDEQSSQPIVKFAEFGDAFDTDPVLLSLTNENEVQKLIESIVCHLLKIEEQFSKLQKN</sequence>
<evidence type="ECO:0008006" key="3">
    <source>
        <dbReference type="Google" id="ProtNLM"/>
    </source>
</evidence>
<dbReference type="EMBL" id="MJIL01000094">
    <property type="protein sequence ID" value="OLQ71677.1"/>
    <property type="molecule type" value="Genomic_DNA"/>
</dbReference>